<dbReference type="EMBL" id="BGZK01000472">
    <property type="protein sequence ID" value="GBP45815.1"/>
    <property type="molecule type" value="Genomic_DNA"/>
</dbReference>
<comment type="caution">
    <text evidence="2">The sequence shown here is derived from an EMBL/GenBank/DDBJ whole genome shotgun (WGS) entry which is preliminary data.</text>
</comment>
<sequence length="96" mass="10746">MRHGPPVSIKARRPLGNKGNNKSVIVLGSREAHALVSARSLFSRLSHQQDIPFSLELCETIERVRINRRRGNRLSHSVEAHAHDPTRRDGDGTIHA</sequence>
<dbReference type="AlphaFoldDB" id="A0A4C1W6Q7"/>
<name>A0A4C1W6Q7_EUMVA</name>
<proteinExistence type="predicted"/>
<feature type="compositionally biased region" description="Basic and acidic residues" evidence="1">
    <location>
        <begin position="76"/>
        <end position="96"/>
    </location>
</feature>
<evidence type="ECO:0000313" key="3">
    <source>
        <dbReference type="Proteomes" id="UP000299102"/>
    </source>
</evidence>
<feature type="region of interest" description="Disordered" evidence="1">
    <location>
        <begin position="73"/>
        <end position="96"/>
    </location>
</feature>
<reference evidence="2 3" key="1">
    <citation type="journal article" date="2019" name="Commun. Biol.">
        <title>The bagworm genome reveals a unique fibroin gene that provides high tensile strength.</title>
        <authorList>
            <person name="Kono N."/>
            <person name="Nakamura H."/>
            <person name="Ohtoshi R."/>
            <person name="Tomita M."/>
            <person name="Numata K."/>
            <person name="Arakawa K."/>
        </authorList>
    </citation>
    <scope>NUCLEOTIDE SEQUENCE [LARGE SCALE GENOMIC DNA]</scope>
</reference>
<feature type="region of interest" description="Disordered" evidence="1">
    <location>
        <begin position="1"/>
        <end position="20"/>
    </location>
</feature>
<protein>
    <submittedName>
        <fullName evidence="2">Uncharacterized protein</fullName>
    </submittedName>
</protein>
<organism evidence="2 3">
    <name type="scientific">Eumeta variegata</name>
    <name type="common">Bagworm moth</name>
    <name type="synonym">Eumeta japonica</name>
    <dbReference type="NCBI Taxonomy" id="151549"/>
    <lineage>
        <taxon>Eukaryota</taxon>
        <taxon>Metazoa</taxon>
        <taxon>Ecdysozoa</taxon>
        <taxon>Arthropoda</taxon>
        <taxon>Hexapoda</taxon>
        <taxon>Insecta</taxon>
        <taxon>Pterygota</taxon>
        <taxon>Neoptera</taxon>
        <taxon>Endopterygota</taxon>
        <taxon>Lepidoptera</taxon>
        <taxon>Glossata</taxon>
        <taxon>Ditrysia</taxon>
        <taxon>Tineoidea</taxon>
        <taxon>Psychidae</taxon>
        <taxon>Oiketicinae</taxon>
        <taxon>Eumeta</taxon>
    </lineage>
</organism>
<gene>
    <name evidence="2" type="ORF">EVAR_27522_1</name>
</gene>
<dbReference type="Proteomes" id="UP000299102">
    <property type="component" value="Unassembled WGS sequence"/>
</dbReference>
<evidence type="ECO:0000313" key="2">
    <source>
        <dbReference type="EMBL" id="GBP45815.1"/>
    </source>
</evidence>
<evidence type="ECO:0000256" key="1">
    <source>
        <dbReference type="SAM" id="MobiDB-lite"/>
    </source>
</evidence>
<keyword evidence="3" id="KW-1185">Reference proteome</keyword>
<accession>A0A4C1W6Q7</accession>